<keyword evidence="2" id="KW-0812">Transmembrane</keyword>
<organism evidence="3 4">
    <name type="scientific">Plantactinospora siamensis</name>
    <dbReference type="NCBI Taxonomy" id="555372"/>
    <lineage>
        <taxon>Bacteria</taxon>
        <taxon>Bacillati</taxon>
        <taxon>Actinomycetota</taxon>
        <taxon>Actinomycetes</taxon>
        <taxon>Micromonosporales</taxon>
        <taxon>Micromonosporaceae</taxon>
        <taxon>Plantactinospora</taxon>
    </lineage>
</organism>
<accession>A0ABV6P683</accession>
<evidence type="ECO:0000256" key="2">
    <source>
        <dbReference type="SAM" id="Phobius"/>
    </source>
</evidence>
<reference evidence="3 4" key="1">
    <citation type="submission" date="2024-09" db="EMBL/GenBank/DDBJ databases">
        <authorList>
            <person name="Sun Q."/>
            <person name="Mori K."/>
        </authorList>
    </citation>
    <scope>NUCLEOTIDE SEQUENCE [LARGE SCALE GENOMIC DNA]</scope>
    <source>
        <strain evidence="3 4">TBRC 2205</strain>
    </source>
</reference>
<protein>
    <submittedName>
        <fullName evidence="3">Uncharacterized protein</fullName>
    </submittedName>
</protein>
<dbReference type="Proteomes" id="UP001589894">
    <property type="component" value="Unassembled WGS sequence"/>
</dbReference>
<feature type="region of interest" description="Disordered" evidence="1">
    <location>
        <begin position="1"/>
        <end position="23"/>
    </location>
</feature>
<comment type="caution">
    <text evidence="3">The sequence shown here is derived from an EMBL/GenBank/DDBJ whole genome shotgun (WGS) entry which is preliminary data.</text>
</comment>
<keyword evidence="2" id="KW-0472">Membrane</keyword>
<proteinExistence type="predicted"/>
<gene>
    <name evidence="3" type="ORF">ACFFHU_30900</name>
</gene>
<feature type="compositionally biased region" description="Gly residues" evidence="1">
    <location>
        <begin position="124"/>
        <end position="134"/>
    </location>
</feature>
<dbReference type="EMBL" id="JBHLUE010000034">
    <property type="protein sequence ID" value="MFC0568528.1"/>
    <property type="molecule type" value="Genomic_DNA"/>
</dbReference>
<feature type="compositionally biased region" description="Basic and acidic residues" evidence="1">
    <location>
        <begin position="260"/>
        <end position="275"/>
    </location>
</feature>
<keyword evidence="2" id="KW-1133">Transmembrane helix</keyword>
<keyword evidence="4" id="KW-1185">Reference proteome</keyword>
<feature type="region of interest" description="Disordered" evidence="1">
    <location>
        <begin position="255"/>
        <end position="275"/>
    </location>
</feature>
<sequence length="275" mass="28457">MNSSGNGDGGPEGGLPDLPPDWGSVIIPDDPAELAAEAAALRRELRRRARSARWRRRLGRPPAPGRPGAPGWRVLRRRRDLPRLPLLLLLIAVLATLTSLFAVIRTNPTRQPGGRTSSPAVGTGDAGSGGLVGGSAGAGTVPASTLPALDLVGERGELISLRSLLPALILVVDGCDCASRIDAAALAAPAEVTVVALASGRVTPGPVVGRADTARQVRRLVDPAGELRSSLRLGTPDGTPTAVLVGRSARIVRTVPDSTDPARDYGRDLPELVKD</sequence>
<feature type="compositionally biased region" description="Polar residues" evidence="1">
    <location>
        <begin position="107"/>
        <end position="119"/>
    </location>
</feature>
<evidence type="ECO:0000313" key="4">
    <source>
        <dbReference type="Proteomes" id="UP001589894"/>
    </source>
</evidence>
<feature type="compositionally biased region" description="Low complexity" evidence="1">
    <location>
        <begin position="14"/>
        <end position="23"/>
    </location>
</feature>
<feature type="compositionally biased region" description="Gly residues" evidence="1">
    <location>
        <begin position="1"/>
        <end position="13"/>
    </location>
</feature>
<feature type="region of interest" description="Disordered" evidence="1">
    <location>
        <begin position="107"/>
        <end position="134"/>
    </location>
</feature>
<evidence type="ECO:0000256" key="1">
    <source>
        <dbReference type="SAM" id="MobiDB-lite"/>
    </source>
</evidence>
<feature type="transmembrane region" description="Helical" evidence="2">
    <location>
        <begin position="86"/>
        <end position="104"/>
    </location>
</feature>
<name>A0ABV6P683_9ACTN</name>
<dbReference type="RefSeq" id="WP_377344048.1">
    <property type="nucleotide sequence ID" value="NZ_JBHLUE010000034.1"/>
</dbReference>
<evidence type="ECO:0000313" key="3">
    <source>
        <dbReference type="EMBL" id="MFC0568528.1"/>
    </source>
</evidence>